<accession>F2AY24</accession>
<sequence length="44" mass="5056">MWPSWLWQRLLRRGSCLLRSSSTCLLRTSSGLLPTSTCEGFLVR</sequence>
<dbReference type="EMBL" id="AFAR01000230">
    <property type="protein sequence ID" value="EGF25427.1"/>
    <property type="molecule type" value="Genomic_DNA"/>
</dbReference>
<comment type="caution">
    <text evidence="1">The sequence shown here is derived from an EMBL/GenBank/DDBJ whole genome shotgun (WGS) entry which is preliminary data.</text>
</comment>
<evidence type="ECO:0000313" key="1">
    <source>
        <dbReference type="EMBL" id="EGF25427.1"/>
    </source>
</evidence>
<organism evidence="1 2">
    <name type="scientific">Rhodopirellula baltica WH47</name>
    <dbReference type="NCBI Taxonomy" id="991778"/>
    <lineage>
        <taxon>Bacteria</taxon>
        <taxon>Pseudomonadati</taxon>
        <taxon>Planctomycetota</taxon>
        <taxon>Planctomycetia</taxon>
        <taxon>Pirellulales</taxon>
        <taxon>Pirellulaceae</taxon>
        <taxon>Rhodopirellula</taxon>
    </lineage>
</organism>
<dbReference type="Proteomes" id="UP000006222">
    <property type="component" value="Unassembled WGS sequence"/>
</dbReference>
<proteinExistence type="predicted"/>
<evidence type="ECO:0000313" key="2">
    <source>
        <dbReference type="Proteomes" id="UP000006222"/>
    </source>
</evidence>
<protein>
    <submittedName>
        <fullName evidence="1">Uncharacterized protein</fullName>
    </submittedName>
</protein>
<reference evidence="1 2" key="1">
    <citation type="journal article" date="2013" name="Mar. Genomics">
        <title>Expression of sulfatases in Rhodopirellula baltica and the diversity of sulfatases in the genus Rhodopirellula.</title>
        <authorList>
            <person name="Wegner C.E."/>
            <person name="Richter-Heitmann T."/>
            <person name="Klindworth A."/>
            <person name="Klockow C."/>
            <person name="Richter M."/>
            <person name="Achstetter T."/>
            <person name="Glockner F.O."/>
            <person name="Harder J."/>
        </authorList>
    </citation>
    <scope>NUCLEOTIDE SEQUENCE [LARGE SCALE GENOMIC DNA]</scope>
    <source>
        <strain evidence="1 2">WH47</strain>
    </source>
</reference>
<gene>
    <name evidence="1" type="ORF">RBWH47_01337</name>
</gene>
<name>F2AY24_RHOBT</name>
<dbReference type="AlphaFoldDB" id="F2AY24"/>